<gene>
    <name evidence="2" type="primary">tam</name>
    <name evidence="2" type="ORF">NCTC11388_03709</name>
</gene>
<dbReference type="AlphaFoldDB" id="A0A380CNH4"/>
<organism evidence="2 3">
    <name type="scientific">Sphingobacterium spiritivorum</name>
    <name type="common">Flavobacterium spiritivorum</name>
    <dbReference type="NCBI Taxonomy" id="258"/>
    <lineage>
        <taxon>Bacteria</taxon>
        <taxon>Pseudomonadati</taxon>
        <taxon>Bacteroidota</taxon>
        <taxon>Sphingobacteriia</taxon>
        <taxon>Sphingobacteriales</taxon>
        <taxon>Sphingobacteriaceae</taxon>
        <taxon>Sphingobacterium</taxon>
    </lineage>
</organism>
<protein>
    <submittedName>
        <fullName evidence="2">Trans-aconitate 2-methyltransferase</fullName>
        <ecNumber evidence="2">2.1.1.144</ecNumber>
    </submittedName>
</protein>
<dbReference type="Gene3D" id="3.40.50.150">
    <property type="entry name" value="Vaccinia Virus protein VP39"/>
    <property type="match status" value="1"/>
</dbReference>
<dbReference type="Pfam" id="PF13847">
    <property type="entry name" value="Methyltransf_31"/>
    <property type="match status" value="1"/>
</dbReference>
<evidence type="ECO:0000313" key="3">
    <source>
        <dbReference type="Proteomes" id="UP000254893"/>
    </source>
</evidence>
<dbReference type="PANTHER" id="PTHR43861:SF1">
    <property type="entry name" value="TRANS-ACONITATE 2-METHYLTRANSFERASE"/>
    <property type="match status" value="1"/>
</dbReference>
<dbReference type="CDD" id="cd02440">
    <property type="entry name" value="AdoMet_MTases"/>
    <property type="match status" value="1"/>
</dbReference>
<reference evidence="2 3" key="1">
    <citation type="submission" date="2018-06" db="EMBL/GenBank/DDBJ databases">
        <authorList>
            <consortium name="Pathogen Informatics"/>
            <person name="Doyle S."/>
        </authorList>
    </citation>
    <scope>NUCLEOTIDE SEQUENCE [LARGE SCALE GENOMIC DNA]</scope>
    <source>
        <strain evidence="2 3">NCTC11388</strain>
    </source>
</reference>
<dbReference type="Gene3D" id="1.10.150.290">
    <property type="entry name" value="S-adenosyl-L-methionine-dependent methyltransferases"/>
    <property type="match status" value="1"/>
</dbReference>
<dbReference type="InterPro" id="IPR029063">
    <property type="entry name" value="SAM-dependent_MTases_sf"/>
</dbReference>
<dbReference type="InterPro" id="IPR023149">
    <property type="entry name" value="Trans_acon_MeTrfase_C"/>
</dbReference>
<evidence type="ECO:0000259" key="1">
    <source>
        <dbReference type="Pfam" id="PF13847"/>
    </source>
</evidence>
<evidence type="ECO:0000313" key="2">
    <source>
        <dbReference type="EMBL" id="SUJ24873.1"/>
    </source>
</evidence>
<dbReference type="EC" id="2.1.1.144" evidence="2"/>
<dbReference type="RefSeq" id="WP_115171119.1">
    <property type="nucleotide sequence ID" value="NZ_UGYW01000002.1"/>
</dbReference>
<dbReference type="SUPFAM" id="SSF53335">
    <property type="entry name" value="S-adenosyl-L-methionine-dependent methyltransferases"/>
    <property type="match status" value="1"/>
</dbReference>
<feature type="domain" description="Methyltransferase" evidence="1">
    <location>
        <begin position="29"/>
        <end position="154"/>
    </location>
</feature>
<accession>A0A380CNH4</accession>
<dbReference type="Proteomes" id="UP000254893">
    <property type="component" value="Unassembled WGS sequence"/>
</dbReference>
<name>A0A380CNH4_SPHSI</name>
<proteinExistence type="predicted"/>
<dbReference type="EMBL" id="UGYW01000002">
    <property type="protein sequence ID" value="SUJ24873.1"/>
    <property type="molecule type" value="Genomic_DNA"/>
</dbReference>
<dbReference type="GO" id="GO:0030798">
    <property type="term" value="F:trans-aconitate 2-methyltransferase activity"/>
    <property type="evidence" value="ECO:0007669"/>
    <property type="project" value="UniProtKB-EC"/>
</dbReference>
<keyword evidence="2" id="KW-0808">Transferase</keyword>
<dbReference type="PANTHER" id="PTHR43861">
    <property type="entry name" value="TRANS-ACONITATE 2-METHYLTRANSFERASE-RELATED"/>
    <property type="match status" value="1"/>
</dbReference>
<keyword evidence="2" id="KW-0489">Methyltransferase</keyword>
<dbReference type="InterPro" id="IPR025714">
    <property type="entry name" value="Methyltranfer_dom"/>
</dbReference>
<dbReference type="GO" id="GO:0032259">
    <property type="term" value="P:methylation"/>
    <property type="evidence" value="ECO:0007669"/>
    <property type="project" value="UniProtKB-KW"/>
</dbReference>
<sequence>MRWNPEQYIIFKKERFAPFYDLITPIEKKKGIQAIDLGCGTGELTRKLSDYLEDALVTGIDASPEMLAQTSPFANDKTIFLQRDIQEQLDRDEKWDLIFSNAVLQWIPDHESLLPAIIRHINPGGQLAIQIPAQNDNILNILILELAQEEPYAKALNYWKKESPVLRIDDYAQLLFESGSKKQEVMQKVYPIIAKSPDDLYQFIAGSTLIPYLERIDPEMKEDFIRAYKEKIASHTKRYPALYSFKRNILYAAY</sequence>